<dbReference type="OMA" id="YLQMLPK"/>
<evidence type="ECO:0000259" key="5">
    <source>
        <dbReference type="SMART" id="SM00244"/>
    </source>
</evidence>
<dbReference type="Gene3D" id="3.30.479.30">
    <property type="entry name" value="Band 7 domain"/>
    <property type="match status" value="1"/>
</dbReference>
<dbReference type="EMBL" id="CDSF01000001">
    <property type="protein sequence ID" value="CEO94287.1"/>
    <property type="molecule type" value="Genomic_DNA"/>
</dbReference>
<feature type="domain" description="Band 7" evidence="5">
    <location>
        <begin position="60"/>
        <end position="218"/>
    </location>
</feature>
<dbReference type="FunFam" id="3.30.479.30:FF:000008">
    <property type="entry name" value="Stomatin-like protein 2, mitochondrial"/>
    <property type="match status" value="1"/>
</dbReference>
<keyword evidence="3 7" id="KW-0496">Mitochondrion</keyword>
<keyword evidence="8" id="KW-1185">Reference proteome</keyword>
<protein>
    <recommendedName>
        <fullName evidence="5">Band 7 domain-containing protein</fullName>
    </recommendedName>
</protein>
<dbReference type="EMBL" id="OVEO01000006">
    <property type="protein sequence ID" value="SPQ96643.1"/>
    <property type="molecule type" value="Genomic_DNA"/>
</dbReference>
<dbReference type="InterPro" id="IPR036013">
    <property type="entry name" value="Band_7/SPFH_dom_sf"/>
</dbReference>
<feature type="region of interest" description="Disordered" evidence="4">
    <location>
        <begin position="344"/>
        <end position="365"/>
    </location>
</feature>
<evidence type="ECO:0000256" key="3">
    <source>
        <dbReference type="ARBA" id="ARBA00023128"/>
    </source>
</evidence>
<accession>A0A0G4IGU0</accession>
<evidence type="ECO:0000313" key="7">
    <source>
        <dbReference type="EMBL" id="SPQ96643.1"/>
    </source>
</evidence>
<comment type="subcellular location">
    <subcellularLocation>
        <location evidence="1">Mitochondrion</location>
    </subcellularLocation>
</comment>
<proteinExistence type="inferred from homology"/>
<sequence length="365" mass="38912">MLSALRRAGPVSALARRLPVASRCARPMSGSGAGGSSTFYAYDSQMPESPGVDRRLPMNIGFAIVPQQQAWVIERFGKFERVLGSGLHFLVPFIDRIAYVHSLKEEAHRVPHQSAITRDNVTITIDGVLYIKITDPYAASYGVEDPIYAVTQLAQTTMRSELGKITLDKTFEERECLNQNIVQAINAASKAWGICALRYEIRDIAPPPSVKSAMDRQAEAERRKRALILDSEGQQQSAINEANGLKTAAILKAEGEAASILARAEATAAGLQKVAATITGRGGSDAVSLRIAEQYIGAFSNLAKESTTMLLPANANDAGSMVAQALSVFKTVNKSLQDGGAPVSAIASKPAEPGSSASKEWVPAA</sequence>
<geneLocation type="mitochondrion" evidence="7"/>
<dbReference type="Pfam" id="PF16200">
    <property type="entry name" value="Band_7_C"/>
    <property type="match status" value="1"/>
</dbReference>
<dbReference type="InterPro" id="IPR001972">
    <property type="entry name" value="Stomatin_HflK_fam"/>
</dbReference>
<dbReference type="AlphaFoldDB" id="A0A0G4IGU0"/>
<dbReference type="GO" id="GO:0005739">
    <property type="term" value="C:mitochondrion"/>
    <property type="evidence" value="ECO:0007669"/>
    <property type="project" value="UniProtKB-SubCell"/>
</dbReference>
<dbReference type="OrthoDB" id="434619at2759"/>
<evidence type="ECO:0000313" key="9">
    <source>
        <dbReference type="Proteomes" id="UP000290189"/>
    </source>
</evidence>
<dbReference type="PRINTS" id="PR00721">
    <property type="entry name" value="STOMATIN"/>
</dbReference>
<dbReference type="SMART" id="SM00244">
    <property type="entry name" value="PHB"/>
    <property type="match status" value="1"/>
</dbReference>
<organism evidence="6 8">
    <name type="scientific">Plasmodiophora brassicae</name>
    <name type="common">Clubroot disease agent</name>
    <dbReference type="NCBI Taxonomy" id="37360"/>
    <lineage>
        <taxon>Eukaryota</taxon>
        <taxon>Sar</taxon>
        <taxon>Rhizaria</taxon>
        <taxon>Endomyxa</taxon>
        <taxon>Phytomyxea</taxon>
        <taxon>Plasmodiophorida</taxon>
        <taxon>Plasmodiophoridae</taxon>
        <taxon>Plasmodiophora</taxon>
    </lineage>
</organism>
<reference evidence="6 8" key="1">
    <citation type="submission" date="2015-02" db="EMBL/GenBank/DDBJ databases">
        <authorList>
            <person name="Chooi Y.-H."/>
        </authorList>
    </citation>
    <scope>NUCLEOTIDE SEQUENCE [LARGE SCALE GENOMIC DNA]</scope>
    <source>
        <strain evidence="6">E3</strain>
    </source>
</reference>
<dbReference type="STRING" id="37360.A0A0G4IGU0"/>
<evidence type="ECO:0000313" key="6">
    <source>
        <dbReference type="EMBL" id="CEO94287.1"/>
    </source>
</evidence>
<comment type="similarity">
    <text evidence="2">Belongs to the band 7/mec-2 family.</text>
</comment>
<reference evidence="7 9" key="2">
    <citation type="submission" date="2018-03" db="EMBL/GenBank/DDBJ databases">
        <authorList>
            <person name="Fogelqvist J."/>
        </authorList>
    </citation>
    <scope>NUCLEOTIDE SEQUENCE [LARGE SCALE GENOMIC DNA]</scope>
</reference>
<dbReference type="GO" id="GO:0007005">
    <property type="term" value="P:mitochondrion organization"/>
    <property type="evidence" value="ECO:0007669"/>
    <property type="project" value="TreeGrafter"/>
</dbReference>
<dbReference type="InterPro" id="IPR032435">
    <property type="entry name" value="STML2-like_C"/>
</dbReference>
<dbReference type="CDD" id="cd08829">
    <property type="entry name" value="SPFH_paraslipin"/>
    <property type="match status" value="1"/>
</dbReference>
<dbReference type="Pfam" id="PF01145">
    <property type="entry name" value="Band_7"/>
    <property type="match status" value="1"/>
</dbReference>
<evidence type="ECO:0000256" key="4">
    <source>
        <dbReference type="SAM" id="MobiDB-lite"/>
    </source>
</evidence>
<dbReference type="PANTHER" id="PTHR43327:SF10">
    <property type="entry name" value="STOMATIN-LIKE PROTEIN 2, MITOCHONDRIAL"/>
    <property type="match status" value="1"/>
</dbReference>
<evidence type="ECO:0000256" key="1">
    <source>
        <dbReference type="ARBA" id="ARBA00004173"/>
    </source>
</evidence>
<name>A0A0G4IGU0_PLABS</name>
<evidence type="ECO:0000256" key="2">
    <source>
        <dbReference type="ARBA" id="ARBA00008164"/>
    </source>
</evidence>
<dbReference type="InterPro" id="IPR050710">
    <property type="entry name" value="Band7/mec-2_domain"/>
</dbReference>
<dbReference type="InterPro" id="IPR001107">
    <property type="entry name" value="Band_7"/>
</dbReference>
<dbReference type="Proteomes" id="UP000039324">
    <property type="component" value="Unassembled WGS sequence"/>
</dbReference>
<evidence type="ECO:0000313" key="8">
    <source>
        <dbReference type="Proteomes" id="UP000039324"/>
    </source>
</evidence>
<dbReference type="SUPFAM" id="SSF117892">
    <property type="entry name" value="Band 7/SPFH domain"/>
    <property type="match status" value="1"/>
</dbReference>
<gene>
    <name evidence="6" type="ORF">PBRA_000072</name>
    <name evidence="7" type="ORF">PLBR_LOCUS3858</name>
</gene>
<dbReference type="PANTHER" id="PTHR43327">
    <property type="entry name" value="STOMATIN-LIKE PROTEIN 2, MITOCHONDRIAL"/>
    <property type="match status" value="1"/>
</dbReference>
<dbReference type="Proteomes" id="UP000290189">
    <property type="component" value="Unassembled WGS sequence"/>
</dbReference>
<dbReference type="GO" id="GO:0016020">
    <property type="term" value="C:membrane"/>
    <property type="evidence" value="ECO:0007669"/>
    <property type="project" value="InterPro"/>
</dbReference>